<accession>A0AAW0MXF7</accession>
<dbReference type="GO" id="GO:0008270">
    <property type="term" value="F:zinc ion binding"/>
    <property type="evidence" value="ECO:0007669"/>
    <property type="project" value="UniProtKB-KW"/>
</dbReference>
<protein>
    <submittedName>
        <fullName evidence="9">Uncharacterized protein</fullName>
    </submittedName>
</protein>
<dbReference type="PANTHER" id="PTHR46386:SF1">
    <property type="entry name" value="NUCLEAR BODY PROTEIN SP140-LIKE PROTEIN"/>
    <property type="match status" value="1"/>
</dbReference>
<dbReference type="InterPro" id="IPR043563">
    <property type="entry name" value="Sp110/Sp140/Sp140L-like"/>
</dbReference>
<dbReference type="PROSITE" id="PS50014">
    <property type="entry name" value="BROMODOMAIN_2"/>
    <property type="match status" value="1"/>
</dbReference>
<evidence type="ECO:0000256" key="4">
    <source>
        <dbReference type="ARBA" id="ARBA00023117"/>
    </source>
</evidence>
<dbReference type="CDD" id="cd04369">
    <property type="entry name" value="Bromodomain"/>
    <property type="match status" value="1"/>
</dbReference>
<dbReference type="Gene3D" id="3.30.40.10">
    <property type="entry name" value="Zinc/RING finger domain, C3HC4 (zinc finger)"/>
    <property type="match status" value="1"/>
</dbReference>
<evidence type="ECO:0000256" key="3">
    <source>
        <dbReference type="ARBA" id="ARBA00022833"/>
    </source>
</evidence>
<organism evidence="9 10">
    <name type="scientific">Mugilogobius chulae</name>
    <name type="common">yellowstripe goby</name>
    <dbReference type="NCBI Taxonomy" id="88201"/>
    <lineage>
        <taxon>Eukaryota</taxon>
        <taxon>Metazoa</taxon>
        <taxon>Chordata</taxon>
        <taxon>Craniata</taxon>
        <taxon>Vertebrata</taxon>
        <taxon>Euteleostomi</taxon>
        <taxon>Actinopterygii</taxon>
        <taxon>Neopterygii</taxon>
        <taxon>Teleostei</taxon>
        <taxon>Neoteleostei</taxon>
        <taxon>Acanthomorphata</taxon>
        <taxon>Gobiaria</taxon>
        <taxon>Gobiiformes</taxon>
        <taxon>Gobioidei</taxon>
        <taxon>Gobiidae</taxon>
        <taxon>Gobionellinae</taxon>
        <taxon>Mugilogobius</taxon>
    </lineage>
</organism>
<dbReference type="Pfam" id="PF00628">
    <property type="entry name" value="PHD"/>
    <property type="match status" value="1"/>
</dbReference>
<dbReference type="InterPro" id="IPR036427">
    <property type="entry name" value="Bromodomain-like_sf"/>
</dbReference>
<evidence type="ECO:0000256" key="2">
    <source>
        <dbReference type="ARBA" id="ARBA00022771"/>
    </source>
</evidence>
<evidence type="ECO:0000259" key="7">
    <source>
        <dbReference type="PROSITE" id="PS50014"/>
    </source>
</evidence>
<dbReference type="SUPFAM" id="SSF47370">
    <property type="entry name" value="Bromodomain"/>
    <property type="match status" value="1"/>
</dbReference>
<gene>
    <name evidence="9" type="ORF">WMY93_027804</name>
</gene>
<dbReference type="PROSITE" id="PS50016">
    <property type="entry name" value="ZF_PHD_2"/>
    <property type="match status" value="1"/>
</dbReference>
<dbReference type="Proteomes" id="UP001460270">
    <property type="component" value="Unassembled WGS sequence"/>
</dbReference>
<dbReference type="InterPro" id="IPR019787">
    <property type="entry name" value="Znf_PHD-finger"/>
</dbReference>
<evidence type="ECO:0000259" key="8">
    <source>
        <dbReference type="PROSITE" id="PS50016"/>
    </source>
</evidence>
<keyword evidence="4 5" id="KW-0103">Bromodomain</keyword>
<dbReference type="InterPro" id="IPR013083">
    <property type="entry name" value="Znf_RING/FYVE/PHD"/>
</dbReference>
<dbReference type="SMART" id="SM00297">
    <property type="entry name" value="BROMO"/>
    <property type="match status" value="1"/>
</dbReference>
<comment type="caution">
    <text evidence="9">The sequence shown here is derived from an EMBL/GenBank/DDBJ whole genome shotgun (WGS) entry which is preliminary data.</text>
</comment>
<dbReference type="PROSITE" id="PS01359">
    <property type="entry name" value="ZF_PHD_1"/>
    <property type="match status" value="1"/>
</dbReference>
<evidence type="ECO:0000313" key="9">
    <source>
        <dbReference type="EMBL" id="KAK7884681.1"/>
    </source>
</evidence>
<evidence type="ECO:0000256" key="6">
    <source>
        <dbReference type="PROSITE-ProRule" id="PRU00146"/>
    </source>
</evidence>
<keyword evidence="10" id="KW-1185">Reference proteome</keyword>
<dbReference type="InterPro" id="IPR001965">
    <property type="entry name" value="Znf_PHD"/>
</dbReference>
<dbReference type="PRINTS" id="PR00503">
    <property type="entry name" value="BROMODOMAIN"/>
</dbReference>
<dbReference type="InterPro" id="IPR019786">
    <property type="entry name" value="Zinc_finger_PHD-type_CS"/>
</dbReference>
<dbReference type="InterPro" id="IPR011011">
    <property type="entry name" value="Znf_FYVE_PHD"/>
</dbReference>
<sequence>MCLHLQDEERNDDECWICRKEGTKEHTLVMCDDCPRSYHQECHLPNIQDALLRDDIPWTCALCVYNKTLELEMRAAMFCPISTRIPHCQYLLLSLYKADEDCVFKSDPCGFQKYKSVISTPMWFDKVSEKLENNRYNTVGEFVSDIQLIFKNCAVYNQGGENAPLWLFETSLSCEPGSTVWA</sequence>
<dbReference type="GO" id="GO:0005634">
    <property type="term" value="C:nucleus"/>
    <property type="evidence" value="ECO:0007669"/>
    <property type="project" value="TreeGrafter"/>
</dbReference>
<dbReference type="GO" id="GO:0000981">
    <property type="term" value="F:DNA-binding transcription factor activity, RNA polymerase II-specific"/>
    <property type="evidence" value="ECO:0007669"/>
    <property type="project" value="TreeGrafter"/>
</dbReference>
<dbReference type="PANTHER" id="PTHR46386">
    <property type="entry name" value="NUCLEAR BODY PROTEIN SP140"/>
    <property type="match status" value="1"/>
</dbReference>
<dbReference type="SMART" id="SM00249">
    <property type="entry name" value="PHD"/>
    <property type="match status" value="1"/>
</dbReference>
<reference evidence="10" key="1">
    <citation type="submission" date="2024-04" db="EMBL/GenBank/DDBJ databases">
        <title>Salinicola lusitanus LLJ914,a marine bacterium isolated from the Okinawa Trough.</title>
        <authorList>
            <person name="Li J."/>
        </authorList>
    </citation>
    <scope>NUCLEOTIDE SEQUENCE [LARGE SCALE GENOMIC DNA]</scope>
</reference>
<evidence type="ECO:0000313" key="10">
    <source>
        <dbReference type="Proteomes" id="UP001460270"/>
    </source>
</evidence>
<dbReference type="EMBL" id="JBBPFD010000020">
    <property type="protein sequence ID" value="KAK7884681.1"/>
    <property type="molecule type" value="Genomic_DNA"/>
</dbReference>
<dbReference type="SUPFAM" id="SSF57903">
    <property type="entry name" value="FYVE/PHD zinc finger"/>
    <property type="match status" value="1"/>
</dbReference>
<keyword evidence="3" id="KW-0862">Zinc</keyword>
<dbReference type="Gene3D" id="1.20.920.10">
    <property type="entry name" value="Bromodomain-like"/>
    <property type="match status" value="1"/>
</dbReference>
<keyword evidence="1" id="KW-0479">Metal-binding</keyword>
<dbReference type="InterPro" id="IPR001487">
    <property type="entry name" value="Bromodomain"/>
</dbReference>
<feature type="domain" description="Bromo" evidence="7">
    <location>
        <begin position="114"/>
        <end position="164"/>
    </location>
</feature>
<keyword evidence="2 6" id="KW-0863">Zinc-finger</keyword>
<evidence type="ECO:0000256" key="5">
    <source>
        <dbReference type="PROSITE-ProRule" id="PRU00035"/>
    </source>
</evidence>
<dbReference type="Pfam" id="PF00439">
    <property type="entry name" value="Bromodomain"/>
    <property type="match status" value="1"/>
</dbReference>
<proteinExistence type="predicted"/>
<evidence type="ECO:0000256" key="1">
    <source>
        <dbReference type="ARBA" id="ARBA00022723"/>
    </source>
</evidence>
<feature type="domain" description="PHD-type" evidence="8">
    <location>
        <begin position="12"/>
        <end position="66"/>
    </location>
</feature>
<dbReference type="AlphaFoldDB" id="A0AAW0MXF7"/>
<name>A0AAW0MXF7_9GOBI</name>